<name>A0A5C5V8V4_9BACT</name>
<evidence type="ECO:0000256" key="1">
    <source>
        <dbReference type="SAM" id="SignalP"/>
    </source>
</evidence>
<evidence type="ECO:0000313" key="2">
    <source>
        <dbReference type="EMBL" id="TWT34132.1"/>
    </source>
</evidence>
<evidence type="ECO:0000313" key="3">
    <source>
        <dbReference type="Proteomes" id="UP000318878"/>
    </source>
</evidence>
<dbReference type="Proteomes" id="UP000318878">
    <property type="component" value="Unassembled WGS sequence"/>
</dbReference>
<dbReference type="AlphaFoldDB" id="A0A5C5V8V4"/>
<feature type="chain" id="PRO_5022750558" description="Lipoprotein" evidence="1">
    <location>
        <begin position="22"/>
        <end position="197"/>
    </location>
</feature>
<evidence type="ECO:0008006" key="4">
    <source>
        <dbReference type="Google" id="ProtNLM"/>
    </source>
</evidence>
<dbReference type="RefSeq" id="WP_146430086.1">
    <property type="nucleotide sequence ID" value="NZ_SJPF01000002.1"/>
</dbReference>
<dbReference type="OrthoDB" id="261685at2"/>
<comment type="caution">
    <text evidence="2">The sequence shown here is derived from an EMBL/GenBank/DDBJ whole genome shotgun (WGS) entry which is preliminary data.</text>
</comment>
<proteinExistence type="predicted"/>
<dbReference type="PROSITE" id="PS51257">
    <property type="entry name" value="PROKAR_LIPOPROTEIN"/>
    <property type="match status" value="1"/>
</dbReference>
<sequence precursor="true">MYRLSLRTALGLAIAAGSLMTSVGCTTQGPYLGPFFMPYPVSPYFQEQKEDEFLEHERYGRVPILPPIPPGGPHVALDPPSDDEVIRALERARPVEGGMPFLHETNRNNVRIKKEKIADYVDPPRVMPLVGPVQLHHAHYKCTVNYTEVKRIGWPFPHTLVDEETVEVVYIDHNHLHRVGNPYEGAAGSCPTCPPGH</sequence>
<accession>A0A5C5V8V4</accession>
<reference evidence="2 3" key="1">
    <citation type="submission" date="2019-02" db="EMBL/GenBank/DDBJ databases">
        <title>Deep-cultivation of Planctomycetes and their phenomic and genomic characterization uncovers novel biology.</title>
        <authorList>
            <person name="Wiegand S."/>
            <person name="Jogler M."/>
            <person name="Boedeker C."/>
            <person name="Pinto D."/>
            <person name="Vollmers J."/>
            <person name="Rivas-Marin E."/>
            <person name="Kohn T."/>
            <person name="Peeters S.H."/>
            <person name="Heuer A."/>
            <person name="Rast P."/>
            <person name="Oberbeckmann S."/>
            <person name="Bunk B."/>
            <person name="Jeske O."/>
            <person name="Meyerdierks A."/>
            <person name="Storesund J.E."/>
            <person name="Kallscheuer N."/>
            <person name="Luecker S."/>
            <person name="Lage O.M."/>
            <person name="Pohl T."/>
            <person name="Merkel B.J."/>
            <person name="Hornburger P."/>
            <person name="Mueller R.-W."/>
            <person name="Bruemmer F."/>
            <person name="Labrenz M."/>
            <person name="Spormann A.M."/>
            <person name="Op Den Camp H."/>
            <person name="Overmann J."/>
            <person name="Amann R."/>
            <person name="Jetten M.S.M."/>
            <person name="Mascher T."/>
            <person name="Medema M.H."/>
            <person name="Devos D.P."/>
            <person name="Kaster A.-K."/>
            <person name="Ovreas L."/>
            <person name="Rohde M."/>
            <person name="Galperin M.Y."/>
            <person name="Jogler C."/>
        </authorList>
    </citation>
    <scope>NUCLEOTIDE SEQUENCE [LARGE SCALE GENOMIC DNA]</scope>
    <source>
        <strain evidence="2 3">Enr8</strain>
    </source>
</reference>
<keyword evidence="3" id="KW-1185">Reference proteome</keyword>
<protein>
    <recommendedName>
        <fullName evidence="4">Lipoprotein</fullName>
    </recommendedName>
</protein>
<organism evidence="2 3">
    <name type="scientific">Blastopirellula retiformator</name>
    <dbReference type="NCBI Taxonomy" id="2527970"/>
    <lineage>
        <taxon>Bacteria</taxon>
        <taxon>Pseudomonadati</taxon>
        <taxon>Planctomycetota</taxon>
        <taxon>Planctomycetia</taxon>
        <taxon>Pirellulales</taxon>
        <taxon>Pirellulaceae</taxon>
        <taxon>Blastopirellula</taxon>
    </lineage>
</organism>
<feature type="signal peptide" evidence="1">
    <location>
        <begin position="1"/>
        <end position="21"/>
    </location>
</feature>
<dbReference type="EMBL" id="SJPF01000002">
    <property type="protein sequence ID" value="TWT34132.1"/>
    <property type="molecule type" value="Genomic_DNA"/>
</dbReference>
<gene>
    <name evidence="2" type="ORF">Enr8_15250</name>
</gene>
<keyword evidence="1" id="KW-0732">Signal</keyword>